<dbReference type="SUPFAM" id="SSF55961">
    <property type="entry name" value="Bet v1-like"/>
    <property type="match status" value="1"/>
</dbReference>
<name>A0ABU2S1F7_9ACTN</name>
<keyword evidence="2" id="KW-1185">Reference proteome</keyword>
<dbReference type="Proteomes" id="UP001183615">
    <property type="component" value="Unassembled WGS sequence"/>
</dbReference>
<reference evidence="2" key="1">
    <citation type="submission" date="2023-07" db="EMBL/GenBank/DDBJ databases">
        <title>30 novel species of actinomycetes from the DSMZ collection.</title>
        <authorList>
            <person name="Nouioui I."/>
        </authorList>
    </citation>
    <scope>NUCLEOTIDE SEQUENCE [LARGE SCALE GENOMIC DNA]</scope>
    <source>
        <strain evidence="2">DSM 41886</strain>
    </source>
</reference>
<organism evidence="1 2">
    <name type="scientific">Streptomyces johnsoniae</name>
    <dbReference type="NCBI Taxonomy" id="3075532"/>
    <lineage>
        <taxon>Bacteria</taxon>
        <taxon>Bacillati</taxon>
        <taxon>Actinomycetota</taxon>
        <taxon>Actinomycetes</taxon>
        <taxon>Kitasatosporales</taxon>
        <taxon>Streptomycetaceae</taxon>
        <taxon>Streptomyces</taxon>
    </lineage>
</organism>
<dbReference type="RefSeq" id="WP_311617215.1">
    <property type="nucleotide sequence ID" value="NZ_JAVREV010000004.1"/>
</dbReference>
<comment type="caution">
    <text evidence="1">The sequence shown here is derived from an EMBL/GenBank/DDBJ whole genome shotgun (WGS) entry which is preliminary data.</text>
</comment>
<protein>
    <submittedName>
        <fullName evidence="1">SRPBCC family protein</fullName>
    </submittedName>
</protein>
<dbReference type="Gene3D" id="3.30.530.20">
    <property type="match status" value="1"/>
</dbReference>
<dbReference type="InterPro" id="IPR023393">
    <property type="entry name" value="START-like_dom_sf"/>
</dbReference>
<evidence type="ECO:0000313" key="1">
    <source>
        <dbReference type="EMBL" id="MDT0442817.1"/>
    </source>
</evidence>
<evidence type="ECO:0000313" key="2">
    <source>
        <dbReference type="Proteomes" id="UP001183615"/>
    </source>
</evidence>
<dbReference type="Pfam" id="PF10604">
    <property type="entry name" value="Polyketide_cyc2"/>
    <property type="match status" value="1"/>
</dbReference>
<accession>A0ABU2S1F7</accession>
<gene>
    <name evidence="1" type="ORF">RM779_09420</name>
</gene>
<dbReference type="EMBL" id="JAVREV010000004">
    <property type="protein sequence ID" value="MDT0442817.1"/>
    <property type="molecule type" value="Genomic_DNA"/>
</dbReference>
<sequence>MTETKSYRFRFHGDWSVAAPSAAVYAALDRPEDYPRWWPQVREVVRTGPDTGTCRFRSFLPFALRVTVVATTRDPRAGVLEIALGGDLAGRLRWTLTRRDGGTWAHYDQDTELRKPFLRHLARPARPVFTANHMAMMRAGQRGLRAWLGVHLDEE</sequence>
<dbReference type="InterPro" id="IPR019587">
    <property type="entry name" value="Polyketide_cyclase/dehydratase"/>
</dbReference>
<proteinExistence type="predicted"/>